<dbReference type="SUPFAM" id="SSF56801">
    <property type="entry name" value="Acetyl-CoA synthetase-like"/>
    <property type="match status" value="1"/>
</dbReference>
<dbReference type="Pfam" id="PF00501">
    <property type="entry name" value="AMP-binding"/>
    <property type="match status" value="1"/>
</dbReference>
<dbReference type="Gene3D" id="3.30.300.30">
    <property type="match status" value="1"/>
</dbReference>
<dbReference type="EMBL" id="UINC01030885">
    <property type="protein sequence ID" value="SVB16005.1"/>
    <property type="molecule type" value="Genomic_DNA"/>
</dbReference>
<proteinExistence type="inferred from homology"/>
<reference evidence="5" key="1">
    <citation type="submission" date="2018-05" db="EMBL/GenBank/DDBJ databases">
        <authorList>
            <person name="Lanie J.A."/>
            <person name="Ng W.-L."/>
            <person name="Kazmierczak K.M."/>
            <person name="Andrzejewski T.M."/>
            <person name="Davidsen T.M."/>
            <person name="Wayne K.J."/>
            <person name="Tettelin H."/>
            <person name="Glass J.I."/>
            <person name="Rusch D."/>
            <person name="Podicherti R."/>
            <person name="Tsui H.-C.T."/>
            <person name="Winkler M.E."/>
        </authorList>
    </citation>
    <scope>NUCLEOTIDE SEQUENCE</scope>
</reference>
<dbReference type="GO" id="GO:0031956">
    <property type="term" value="F:medium-chain fatty acid-CoA ligase activity"/>
    <property type="evidence" value="ECO:0007669"/>
    <property type="project" value="TreeGrafter"/>
</dbReference>
<organism evidence="5">
    <name type="scientific">marine metagenome</name>
    <dbReference type="NCBI Taxonomy" id="408172"/>
    <lineage>
        <taxon>unclassified sequences</taxon>
        <taxon>metagenomes</taxon>
        <taxon>ecological metagenomes</taxon>
    </lineage>
</organism>
<evidence type="ECO:0000256" key="2">
    <source>
        <dbReference type="ARBA" id="ARBA00022598"/>
    </source>
</evidence>
<dbReference type="PANTHER" id="PTHR43201">
    <property type="entry name" value="ACYL-COA SYNTHETASE"/>
    <property type="match status" value="1"/>
</dbReference>
<evidence type="ECO:0000313" key="5">
    <source>
        <dbReference type="EMBL" id="SVB16005.1"/>
    </source>
</evidence>
<evidence type="ECO:0000259" key="3">
    <source>
        <dbReference type="Pfam" id="PF00501"/>
    </source>
</evidence>
<name>A0A382BQD1_9ZZZZ</name>
<accession>A0A382BQD1</accession>
<dbReference type="InterPro" id="IPR020845">
    <property type="entry name" value="AMP-binding_CS"/>
</dbReference>
<dbReference type="AlphaFoldDB" id="A0A382BQD1"/>
<dbReference type="GO" id="GO:0006631">
    <property type="term" value="P:fatty acid metabolic process"/>
    <property type="evidence" value="ECO:0007669"/>
    <property type="project" value="TreeGrafter"/>
</dbReference>
<dbReference type="InterPro" id="IPR042099">
    <property type="entry name" value="ANL_N_sf"/>
</dbReference>
<evidence type="ECO:0000259" key="4">
    <source>
        <dbReference type="Pfam" id="PF13193"/>
    </source>
</evidence>
<dbReference type="InterPro" id="IPR000873">
    <property type="entry name" value="AMP-dep_synth/lig_dom"/>
</dbReference>
<dbReference type="InterPro" id="IPR025110">
    <property type="entry name" value="AMP-bd_C"/>
</dbReference>
<protein>
    <recommendedName>
        <fullName evidence="6">AMP-dependent synthetase/ligase domain-containing protein</fullName>
    </recommendedName>
</protein>
<dbReference type="PROSITE" id="PS00455">
    <property type="entry name" value="AMP_BINDING"/>
    <property type="match status" value="1"/>
</dbReference>
<feature type="domain" description="AMP-dependent synthetase/ligase" evidence="3">
    <location>
        <begin position="54"/>
        <end position="418"/>
    </location>
</feature>
<sequence>AATEKNRYQNPNERLRIREDAMTLREALTFDPARAAVYLEQGLWNNDTLSGWLARHAVQTPDAPALINSRATLSYGELKNDVDCLTHGLTGLGLGKGDVVAVQLPNIPEFLTAYLAIASFGGVMQTIHMPYARSDIEFLLGHSGARAVISLAAFKDIPTQEIMLDCRRNFSALEHVIILGSEVEKGAIGYASLMDNSDPGIANPPVGADPFLLLYTSGTTSNPKGVPLTYQNMMSNSRLSVDRFKVTGEDRILSAAPFSHLYGLHCYHITLCAGAAAVLLPGFVPAQMAELVETMCPTAVFLGPAHAVALQNAGLLEKHDFSSLRFSVFSGAYCPPDLLRAYHASTGSSVCQLWGMTELAAGAYSYPDQDMEVGINSAGPAAPGNEIRVVDQETGEPVVPDAEGELQVRGSSVFPGYLDNPDANAEAFVEEGWFRTGDLAVIDASGNLKITGRIKELINRGGVKYNPVEVEEVLLSDPRIELVAIAPIPDARLGERACCFAQLRQDKVIDLEKVCALLESHGISKSKWPEDLIIVDEMPLTPTRKVIKGKLTEHLR</sequence>
<gene>
    <name evidence="5" type="ORF">METZ01_LOCUS168859</name>
</gene>
<evidence type="ECO:0008006" key="6">
    <source>
        <dbReference type="Google" id="ProtNLM"/>
    </source>
</evidence>
<feature type="non-terminal residue" evidence="5">
    <location>
        <position position="1"/>
    </location>
</feature>
<dbReference type="Pfam" id="PF13193">
    <property type="entry name" value="AMP-binding_C"/>
    <property type="match status" value="1"/>
</dbReference>
<dbReference type="InterPro" id="IPR045851">
    <property type="entry name" value="AMP-bd_C_sf"/>
</dbReference>
<comment type="similarity">
    <text evidence="1">Belongs to the ATP-dependent AMP-binding enzyme family.</text>
</comment>
<dbReference type="PANTHER" id="PTHR43201:SF5">
    <property type="entry name" value="MEDIUM-CHAIN ACYL-COA LIGASE ACSF2, MITOCHONDRIAL"/>
    <property type="match status" value="1"/>
</dbReference>
<evidence type="ECO:0000256" key="1">
    <source>
        <dbReference type="ARBA" id="ARBA00006432"/>
    </source>
</evidence>
<keyword evidence="2" id="KW-0436">Ligase</keyword>
<dbReference type="Gene3D" id="3.40.50.12780">
    <property type="entry name" value="N-terminal domain of ligase-like"/>
    <property type="match status" value="1"/>
</dbReference>
<feature type="domain" description="AMP-binding enzyme C-terminal" evidence="4">
    <location>
        <begin position="469"/>
        <end position="545"/>
    </location>
</feature>